<dbReference type="HOGENOM" id="CLU_030130_3_1_2"/>
<dbReference type="PANTHER" id="PTHR23088:SF27">
    <property type="entry name" value="DEAMINATED GLUTATHIONE AMIDASE"/>
    <property type="match status" value="1"/>
</dbReference>
<protein>
    <submittedName>
        <fullName evidence="2">Nitrilase/cyanide hydratase and apolipoprotein N-acyltransferase</fullName>
    </submittedName>
</protein>
<dbReference type="Pfam" id="PF00795">
    <property type="entry name" value="CN_hydrolase"/>
    <property type="match status" value="1"/>
</dbReference>
<gene>
    <name evidence="2" type="ordered locus">Mpet_2680</name>
</gene>
<reference evidence="2 3" key="1">
    <citation type="journal article" date="2010" name="Stand. Genomic Sci.">
        <title>Complete genome sequence of Methanoplanus petrolearius type strain (SEBR 4847).</title>
        <authorList>
            <person name="Brambilla E."/>
            <person name="Djao O.D."/>
            <person name="Daligault H."/>
            <person name="Lapidus A."/>
            <person name="Lucas S."/>
            <person name="Hammon N."/>
            <person name="Nolan M."/>
            <person name="Tice H."/>
            <person name="Cheng J.F."/>
            <person name="Han C."/>
            <person name="Tapia R."/>
            <person name="Goodwin L."/>
            <person name="Pitluck S."/>
            <person name="Liolios K."/>
            <person name="Ivanova N."/>
            <person name="Mavromatis K."/>
            <person name="Mikhailova N."/>
            <person name="Pati A."/>
            <person name="Chen A."/>
            <person name="Palaniappan K."/>
            <person name="Land M."/>
            <person name="Hauser L."/>
            <person name="Chang Y.J."/>
            <person name="Jeffries C.D."/>
            <person name="Rohde M."/>
            <person name="Spring S."/>
            <person name="Sikorski J."/>
            <person name="Goker M."/>
            <person name="Woyke T."/>
            <person name="Bristow J."/>
            <person name="Eisen J.A."/>
            <person name="Markowitz V."/>
            <person name="Hugenholtz P."/>
            <person name="Kyrpides N.C."/>
            <person name="Klenk H.P."/>
        </authorList>
    </citation>
    <scope>NUCLEOTIDE SEQUENCE [LARGE SCALE GENOMIC DNA]</scope>
    <source>
        <strain evidence="3">DSM 11571 / OCM 486 / SEBR 4847</strain>
    </source>
</reference>
<accession>E1RGA9</accession>
<proteinExistence type="predicted"/>
<dbReference type="EMBL" id="CP002117">
    <property type="protein sequence ID" value="ADN37423.1"/>
    <property type="molecule type" value="Genomic_DNA"/>
</dbReference>
<keyword evidence="2" id="KW-0012">Acyltransferase</keyword>
<name>E1RGA9_METP4</name>
<dbReference type="InterPro" id="IPR003010">
    <property type="entry name" value="C-N_Hydrolase"/>
</dbReference>
<evidence type="ECO:0000313" key="3">
    <source>
        <dbReference type="Proteomes" id="UP000006565"/>
    </source>
</evidence>
<evidence type="ECO:0000313" key="2">
    <source>
        <dbReference type="EMBL" id="ADN37423.1"/>
    </source>
</evidence>
<dbReference type="PROSITE" id="PS01227">
    <property type="entry name" value="UPF0012"/>
    <property type="match status" value="1"/>
</dbReference>
<dbReference type="KEGG" id="mpi:Mpet_2680"/>
<dbReference type="GO" id="GO:0016746">
    <property type="term" value="F:acyltransferase activity"/>
    <property type="evidence" value="ECO:0007669"/>
    <property type="project" value="UniProtKB-KW"/>
</dbReference>
<dbReference type="InterPro" id="IPR036526">
    <property type="entry name" value="C-N_Hydrolase_sf"/>
</dbReference>
<dbReference type="AlphaFoldDB" id="E1RGA9"/>
<dbReference type="InterPro" id="IPR001110">
    <property type="entry name" value="UPF0012_CS"/>
</dbReference>
<dbReference type="PROSITE" id="PS50263">
    <property type="entry name" value="CN_HYDROLASE"/>
    <property type="match status" value="1"/>
</dbReference>
<dbReference type="SUPFAM" id="SSF56317">
    <property type="entry name" value="Carbon-nitrogen hydrolase"/>
    <property type="match status" value="1"/>
</dbReference>
<dbReference type="STRING" id="679926.Mpet_2680"/>
<keyword evidence="2" id="KW-0808">Transferase</keyword>
<dbReference type="OrthoDB" id="41015at2157"/>
<evidence type="ECO:0000259" key="1">
    <source>
        <dbReference type="PROSITE" id="PS50263"/>
    </source>
</evidence>
<keyword evidence="3" id="KW-1185">Reference proteome</keyword>
<feature type="domain" description="CN hydrolase" evidence="1">
    <location>
        <begin position="6"/>
        <end position="240"/>
    </location>
</feature>
<dbReference type="eggNOG" id="arCOG00062">
    <property type="taxonomic scope" value="Archaea"/>
</dbReference>
<dbReference type="Proteomes" id="UP000006565">
    <property type="component" value="Chromosome"/>
</dbReference>
<sequence length="267" mass="29345">MNRTALRLCLAQAESAWKNPELSLKKASVFAECASRDGAAIICFPEQFATGWDPASSSFAEDEGGPVSGMYSDIAAESGIGVLGSFREKDGDGFRNTVVFFDEHGKVLSKYSKIHLFSPAGEDKCFSPGSSPSVFEYKGIRFGIAICYDLRFPELFLRYRKLGAECILVPAAWPCSRLSHWDLFLRTRAVENRYYLGGINTIGRTPVDEYCGGSMVISPSGDVIAGPVKEEGLLYADIDPINSEKLPGPDTLSDRRDDLYKSWMQSS</sequence>
<dbReference type="RefSeq" id="WP_013330596.1">
    <property type="nucleotide sequence ID" value="NC_014507.1"/>
</dbReference>
<keyword evidence="2" id="KW-0449">Lipoprotein</keyword>
<dbReference type="PANTHER" id="PTHR23088">
    <property type="entry name" value="NITRILASE-RELATED"/>
    <property type="match status" value="1"/>
</dbReference>
<organism evidence="2 3">
    <name type="scientific">Methanolacinia petrolearia (strain DSM 11571 / OCM 486 / SEBR 4847)</name>
    <name type="common">Methanoplanus petrolearius</name>
    <dbReference type="NCBI Taxonomy" id="679926"/>
    <lineage>
        <taxon>Archaea</taxon>
        <taxon>Methanobacteriati</taxon>
        <taxon>Methanobacteriota</taxon>
        <taxon>Stenosarchaea group</taxon>
        <taxon>Methanomicrobia</taxon>
        <taxon>Methanomicrobiales</taxon>
        <taxon>Methanomicrobiaceae</taxon>
        <taxon>Methanolacinia</taxon>
    </lineage>
</organism>
<dbReference type="GeneID" id="9745174"/>
<dbReference type="CDD" id="cd07197">
    <property type="entry name" value="nitrilase"/>
    <property type="match status" value="1"/>
</dbReference>
<dbReference type="Gene3D" id="3.60.110.10">
    <property type="entry name" value="Carbon-nitrogen hydrolase"/>
    <property type="match status" value="1"/>
</dbReference>